<evidence type="ECO:0000256" key="6">
    <source>
        <dbReference type="ARBA" id="ARBA00023136"/>
    </source>
</evidence>
<evidence type="ECO:0000256" key="4">
    <source>
        <dbReference type="ARBA" id="ARBA00022692"/>
    </source>
</evidence>
<protein>
    <recommendedName>
        <fullName evidence="9">Na(+)/H(+) antiporter subunit F</fullName>
    </recommendedName>
</protein>
<keyword evidence="4 7" id="KW-0812">Transmembrane</keyword>
<evidence type="ECO:0000256" key="5">
    <source>
        <dbReference type="ARBA" id="ARBA00022989"/>
    </source>
</evidence>
<dbReference type="Pfam" id="PF04066">
    <property type="entry name" value="MrpF_PhaF"/>
    <property type="match status" value="1"/>
</dbReference>
<comment type="caution">
    <text evidence="8">The sequence shown here is derived from an EMBL/GenBank/DDBJ whole genome shotgun (WGS) entry which is preliminary data.</text>
</comment>
<accession>A0A645CRI0</accession>
<evidence type="ECO:0000256" key="3">
    <source>
        <dbReference type="ARBA" id="ARBA00022475"/>
    </source>
</evidence>
<evidence type="ECO:0000256" key="1">
    <source>
        <dbReference type="ARBA" id="ARBA00004651"/>
    </source>
</evidence>
<dbReference type="EMBL" id="VSSQ01029398">
    <property type="protein sequence ID" value="MPM79523.1"/>
    <property type="molecule type" value="Genomic_DNA"/>
</dbReference>
<gene>
    <name evidence="8" type="ORF">SDC9_126561</name>
</gene>
<name>A0A645CRI0_9ZZZZ</name>
<dbReference type="GO" id="GO:0005886">
    <property type="term" value="C:plasma membrane"/>
    <property type="evidence" value="ECO:0007669"/>
    <property type="project" value="UniProtKB-SubCell"/>
</dbReference>
<feature type="transmembrane region" description="Helical" evidence="7">
    <location>
        <begin position="63"/>
        <end position="86"/>
    </location>
</feature>
<dbReference type="PANTHER" id="PTHR34702">
    <property type="entry name" value="NA(+)/H(+) ANTIPORTER SUBUNIT F1"/>
    <property type="match status" value="1"/>
</dbReference>
<keyword evidence="2" id="KW-0813">Transport</keyword>
<keyword evidence="3" id="KW-1003">Cell membrane</keyword>
<dbReference type="PANTHER" id="PTHR34702:SF1">
    <property type="entry name" value="NA(+)_H(+) ANTIPORTER SUBUNIT F"/>
    <property type="match status" value="1"/>
</dbReference>
<dbReference type="GO" id="GO:0015385">
    <property type="term" value="F:sodium:proton antiporter activity"/>
    <property type="evidence" value="ECO:0007669"/>
    <property type="project" value="TreeGrafter"/>
</dbReference>
<dbReference type="InterPro" id="IPR007208">
    <property type="entry name" value="MrpF/PhaF-like"/>
</dbReference>
<keyword evidence="6 7" id="KW-0472">Membrane</keyword>
<keyword evidence="5 7" id="KW-1133">Transmembrane helix</keyword>
<proteinExistence type="predicted"/>
<comment type="subcellular location">
    <subcellularLocation>
        <location evidence="1">Cell membrane</location>
        <topology evidence="1">Multi-pass membrane protein</topology>
    </subcellularLocation>
</comment>
<evidence type="ECO:0008006" key="9">
    <source>
        <dbReference type="Google" id="ProtNLM"/>
    </source>
</evidence>
<feature type="transmembrane region" description="Helical" evidence="7">
    <location>
        <begin position="37"/>
        <end position="56"/>
    </location>
</feature>
<dbReference type="AlphaFoldDB" id="A0A645CRI0"/>
<organism evidence="8">
    <name type="scientific">bioreactor metagenome</name>
    <dbReference type="NCBI Taxonomy" id="1076179"/>
    <lineage>
        <taxon>unclassified sequences</taxon>
        <taxon>metagenomes</taxon>
        <taxon>ecological metagenomes</taxon>
    </lineage>
</organism>
<sequence>MTDLKNAALTASAVLLAVLILATLVRAVIGPRFTDRVIAVNMINTMAVAIIAILSVRLKEDFLVDVALVYALLSFLTVVVMVRLVLVRHWRKAKCTKSEPGEKEAEEHGE</sequence>
<evidence type="ECO:0000256" key="2">
    <source>
        <dbReference type="ARBA" id="ARBA00022448"/>
    </source>
</evidence>
<reference evidence="8" key="1">
    <citation type="submission" date="2019-08" db="EMBL/GenBank/DDBJ databases">
        <authorList>
            <person name="Kucharzyk K."/>
            <person name="Murdoch R.W."/>
            <person name="Higgins S."/>
            <person name="Loffler F."/>
        </authorList>
    </citation>
    <scope>NUCLEOTIDE SEQUENCE</scope>
</reference>
<evidence type="ECO:0000256" key="7">
    <source>
        <dbReference type="SAM" id="Phobius"/>
    </source>
</evidence>
<evidence type="ECO:0000313" key="8">
    <source>
        <dbReference type="EMBL" id="MPM79523.1"/>
    </source>
</evidence>